<feature type="compositionally biased region" description="Low complexity" evidence="1">
    <location>
        <begin position="398"/>
        <end position="413"/>
    </location>
</feature>
<sequence length="422" mass="43382">MASVLNARLNQVVAVEGEPRSSFFNGRLLSAEDLTREQAARDDAERRLARLIGCGVAQGLTVMGSAGSSVVHVAAGLGVTAAGAVIDIGNLDLDLSSASQGASFNGFGNCAAGLSEAQPSAGLHLLTLTPAWSGQGRAATLLGEVGACNRRTQQPAVRARLIEVVATSGLSRNELAVALLSPGFGLATVPGAARVGWWMRQRIDGCAAAPGLTAEELPLALLQLGGGAVPAWIDTDSARRRLAPPPGSAGNAMWPQGWPVEMQALAAQFLAQLSEPATTADDVTWLPPALPLTAAQLERVRAVLPEVPLYADLLDRACFARALVEGWEGEPVLRGGASLYLAQLNGHADRLLLRAVATSVGTLSDAQRSVAREGAEQTSARVASAAGRVLAAGRRHPAGGPSADALAAAASALTQAPNRRKR</sequence>
<dbReference type="RefSeq" id="WP_394488685.1">
    <property type="nucleotide sequence ID" value="NZ_JBIGIA010000009.1"/>
</dbReference>
<organism evidence="2 3">
    <name type="scientific">Pelomonas nitida</name>
    <dbReference type="NCBI Taxonomy" id="3299027"/>
    <lineage>
        <taxon>Bacteria</taxon>
        <taxon>Pseudomonadati</taxon>
        <taxon>Pseudomonadota</taxon>
        <taxon>Betaproteobacteria</taxon>
        <taxon>Burkholderiales</taxon>
        <taxon>Sphaerotilaceae</taxon>
        <taxon>Roseateles</taxon>
    </lineage>
</organism>
<accession>A0ABW7G7F0</accession>
<feature type="region of interest" description="Disordered" evidence="1">
    <location>
        <begin position="393"/>
        <end position="422"/>
    </location>
</feature>
<protein>
    <submittedName>
        <fullName evidence="2">Uncharacterized protein</fullName>
    </submittedName>
</protein>
<gene>
    <name evidence="2" type="ORF">ACG00X_13390</name>
</gene>
<evidence type="ECO:0000313" key="2">
    <source>
        <dbReference type="EMBL" id="MFG6457830.1"/>
    </source>
</evidence>
<dbReference type="Proteomes" id="UP001606305">
    <property type="component" value="Unassembled WGS sequence"/>
</dbReference>
<dbReference type="EMBL" id="JBIGIA010000009">
    <property type="protein sequence ID" value="MFG6457830.1"/>
    <property type="molecule type" value="Genomic_DNA"/>
</dbReference>
<comment type="caution">
    <text evidence="2">The sequence shown here is derived from an EMBL/GenBank/DDBJ whole genome shotgun (WGS) entry which is preliminary data.</text>
</comment>
<evidence type="ECO:0000313" key="3">
    <source>
        <dbReference type="Proteomes" id="UP001606305"/>
    </source>
</evidence>
<evidence type="ECO:0000256" key="1">
    <source>
        <dbReference type="SAM" id="MobiDB-lite"/>
    </source>
</evidence>
<keyword evidence="3" id="KW-1185">Reference proteome</keyword>
<reference evidence="2 3" key="1">
    <citation type="submission" date="2024-09" db="EMBL/GenBank/DDBJ databases">
        <title>Novel species of the genus Pelomonas and Roseateles isolated from streams.</title>
        <authorList>
            <person name="Lu H."/>
        </authorList>
    </citation>
    <scope>NUCLEOTIDE SEQUENCE [LARGE SCALE GENOMIC DNA]</scope>
    <source>
        <strain evidence="2 3">BYS96W</strain>
    </source>
</reference>
<name>A0ABW7G7F0_9BURK</name>
<proteinExistence type="predicted"/>